<reference evidence="3 4" key="1">
    <citation type="submission" date="2016-01" db="EMBL/GenBank/DDBJ databases">
        <title>The new phylogeny of the genus Mycobacterium.</title>
        <authorList>
            <person name="Tarcisio F."/>
            <person name="Conor M."/>
            <person name="Antonella G."/>
            <person name="Elisabetta G."/>
            <person name="Giulia F.S."/>
            <person name="Sara T."/>
            <person name="Anna F."/>
            <person name="Clotilde B."/>
            <person name="Roberto B."/>
            <person name="Veronica D.S."/>
            <person name="Fabio R."/>
            <person name="Monica P."/>
            <person name="Olivier J."/>
            <person name="Enrico T."/>
            <person name="Nicola S."/>
        </authorList>
    </citation>
    <scope>NUCLEOTIDE SEQUENCE [LARGE SCALE GENOMIC DNA]</scope>
    <source>
        <strain evidence="3 4">ATCC 700010</strain>
    </source>
</reference>
<evidence type="ECO:0000313" key="3">
    <source>
        <dbReference type="EMBL" id="ORX12545.1"/>
    </source>
</evidence>
<dbReference type="EMBL" id="LQQA01000029">
    <property type="protein sequence ID" value="ORX12545.1"/>
    <property type="molecule type" value="Genomic_DNA"/>
</dbReference>
<dbReference type="PIRSF" id="PIRSF017082">
    <property type="entry name" value="YflP"/>
    <property type="match status" value="1"/>
</dbReference>
<organism evidence="3 4">
    <name type="scientific">Mycolicibacterium wolinskyi</name>
    <dbReference type="NCBI Taxonomy" id="59750"/>
    <lineage>
        <taxon>Bacteria</taxon>
        <taxon>Bacillati</taxon>
        <taxon>Actinomycetota</taxon>
        <taxon>Actinomycetes</taxon>
        <taxon>Mycobacteriales</taxon>
        <taxon>Mycobacteriaceae</taxon>
        <taxon>Mycolicibacterium</taxon>
    </lineage>
</organism>
<dbReference type="Pfam" id="PF03401">
    <property type="entry name" value="TctC"/>
    <property type="match status" value="1"/>
</dbReference>
<sequence>MSRKRLRVAATAAVIASLALAGCGRPATEGAEAGDGWPGNKPIELVVAFAPGGAVDTAARLVAPELEKELGTNVEVVNRPGAGGQIGYTELTSAKPDGYTIGATGSPSVVVSPLDPARGAKFSRESFQPLGMQVVDPAIIGVAPNSPYTSLTALIDAAKAEPGKITATTTGIQTGEHFAIAQIKQATGADSAPVHFSEGQSQAAAAFLGNHVPVYVGSASDVIDLVKQNKIRVLGVMDSQRSTFLPDVPTFQESGYDVVSTTARGYSAPAGMPEAVSDKLQAALKAAIENESVRSKMTDLGLETRYLDSQKYEELWTEQETTYKDLMPAVSKESA</sequence>
<protein>
    <submittedName>
        <fullName evidence="3">Bug family protein</fullName>
    </submittedName>
</protein>
<evidence type="ECO:0000256" key="2">
    <source>
        <dbReference type="SAM" id="SignalP"/>
    </source>
</evidence>
<proteinExistence type="inferred from homology"/>
<dbReference type="Gene3D" id="3.40.190.150">
    <property type="entry name" value="Bordetella uptake gene, domain 1"/>
    <property type="match status" value="1"/>
</dbReference>
<evidence type="ECO:0000313" key="4">
    <source>
        <dbReference type="Proteomes" id="UP000193964"/>
    </source>
</evidence>
<dbReference type="AlphaFoldDB" id="A0A1X2F2D1"/>
<dbReference type="PROSITE" id="PS51257">
    <property type="entry name" value="PROKAR_LIPOPROTEIN"/>
    <property type="match status" value="1"/>
</dbReference>
<gene>
    <name evidence="3" type="ORF">AWC31_31790</name>
</gene>
<dbReference type="CDD" id="cd07012">
    <property type="entry name" value="PBP2_Bug_TTT"/>
    <property type="match status" value="1"/>
</dbReference>
<feature type="signal peptide" evidence="2">
    <location>
        <begin position="1"/>
        <end position="21"/>
    </location>
</feature>
<dbReference type="SUPFAM" id="SSF53850">
    <property type="entry name" value="Periplasmic binding protein-like II"/>
    <property type="match status" value="1"/>
</dbReference>
<dbReference type="PANTHER" id="PTHR42928">
    <property type="entry name" value="TRICARBOXYLATE-BINDING PROTEIN"/>
    <property type="match status" value="1"/>
</dbReference>
<dbReference type="InterPro" id="IPR005064">
    <property type="entry name" value="BUG"/>
</dbReference>
<dbReference type="Proteomes" id="UP000193964">
    <property type="component" value="Unassembled WGS sequence"/>
</dbReference>
<dbReference type="PANTHER" id="PTHR42928:SF5">
    <property type="entry name" value="BLR1237 PROTEIN"/>
    <property type="match status" value="1"/>
</dbReference>
<dbReference type="Gene3D" id="3.40.190.10">
    <property type="entry name" value="Periplasmic binding protein-like II"/>
    <property type="match status" value="1"/>
</dbReference>
<keyword evidence="2" id="KW-0732">Signal</keyword>
<name>A0A1X2F2D1_9MYCO</name>
<comment type="caution">
    <text evidence="3">The sequence shown here is derived from an EMBL/GenBank/DDBJ whole genome shotgun (WGS) entry which is preliminary data.</text>
</comment>
<dbReference type="InterPro" id="IPR042100">
    <property type="entry name" value="Bug_dom1"/>
</dbReference>
<comment type="similarity">
    <text evidence="1">Belongs to the UPF0065 (bug) family.</text>
</comment>
<dbReference type="OrthoDB" id="8627412at2"/>
<feature type="chain" id="PRO_5038600460" evidence="2">
    <location>
        <begin position="22"/>
        <end position="335"/>
    </location>
</feature>
<evidence type="ECO:0000256" key="1">
    <source>
        <dbReference type="ARBA" id="ARBA00006987"/>
    </source>
</evidence>
<dbReference type="RefSeq" id="WP_085146232.1">
    <property type="nucleotide sequence ID" value="NZ_JACKUA010000030.1"/>
</dbReference>
<accession>A0A1X2F2D1</accession>